<reference evidence="2 3" key="1">
    <citation type="submission" date="2020-08" db="EMBL/GenBank/DDBJ databases">
        <title>Fungal Genomes of the International Space Station.</title>
        <authorList>
            <person name="Seuylemezian A."/>
            <person name="Singh N.K."/>
            <person name="Wood J."/>
            <person name="Venkateswaran K."/>
        </authorList>
    </citation>
    <scope>NUCLEOTIDE SEQUENCE [LARGE SCALE GENOMIC DNA]</scope>
    <source>
        <strain evidence="2 3">S/N-304-OC-R4</strain>
    </source>
</reference>
<proteinExistence type="predicted"/>
<sequence>MNWNWDWLYLIYSIAAVILVFSFLWKIIEKAVIILVILLLNDRAGVFVVNILSLLPHYLFASFTAFTVIGISGNEKNWVLITIGGLFLFFNEVWGVTLAKQEAAKNYDFNTYKTLNFKYWVILIEMIFYIYVIFDPRPAINKLTQGTANIIDWVQDIPFLNWIIAAAAFIYAVYISLIALASILGSFASLFTRNDNLNQ</sequence>
<organism evidence="2 3">
    <name type="scientific">Paenibacillus cucumis</name>
    <name type="common">ex Kampfer et al. 2016</name>
    <dbReference type="NCBI Taxonomy" id="1776858"/>
    <lineage>
        <taxon>Bacteria</taxon>
        <taxon>Bacillati</taxon>
        <taxon>Bacillota</taxon>
        <taxon>Bacilli</taxon>
        <taxon>Bacillales</taxon>
        <taxon>Paenibacillaceae</taxon>
        <taxon>Paenibacillus</taxon>
    </lineage>
</organism>
<accession>A0ABS7KMX2</accession>
<keyword evidence="1" id="KW-0472">Membrane</keyword>
<evidence type="ECO:0000313" key="3">
    <source>
        <dbReference type="Proteomes" id="UP000706031"/>
    </source>
</evidence>
<dbReference type="RefSeq" id="WP_221789832.1">
    <property type="nucleotide sequence ID" value="NZ_JACLIC010000031.1"/>
</dbReference>
<dbReference type="EMBL" id="JACLIC010000031">
    <property type="protein sequence ID" value="MBY0205306.1"/>
    <property type="molecule type" value="Genomic_DNA"/>
</dbReference>
<feature type="transmembrane region" description="Helical" evidence="1">
    <location>
        <begin position="117"/>
        <end position="134"/>
    </location>
</feature>
<comment type="caution">
    <text evidence="2">The sequence shown here is derived from an EMBL/GenBank/DDBJ whole genome shotgun (WGS) entry which is preliminary data.</text>
</comment>
<feature type="transmembrane region" description="Helical" evidence="1">
    <location>
        <begin position="162"/>
        <end position="191"/>
    </location>
</feature>
<protein>
    <submittedName>
        <fullName evidence="2">Uncharacterized protein</fullName>
    </submittedName>
</protein>
<feature type="transmembrane region" description="Helical" evidence="1">
    <location>
        <begin position="78"/>
        <end position="96"/>
    </location>
</feature>
<feature type="transmembrane region" description="Helical" evidence="1">
    <location>
        <begin position="46"/>
        <end position="72"/>
    </location>
</feature>
<keyword evidence="1" id="KW-1133">Transmembrane helix</keyword>
<name>A0ABS7KMX2_9BACL</name>
<dbReference type="Proteomes" id="UP000706031">
    <property type="component" value="Unassembled WGS sequence"/>
</dbReference>
<evidence type="ECO:0000313" key="2">
    <source>
        <dbReference type="EMBL" id="MBY0205306.1"/>
    </source>
</evidence>
<evidence type="ECO:0000256" key="1">
    <source>
        <dbReference type="SAM" id="Phobius"/>
    </source>
</evidence>
<keyword evidence="3" id="KW-1185">Reference proteome</keyword>
<gene>
    <name evidence="2" type="ORF">H7T88_18945</name>
</gene>
<feature type="transmembrane region" description="Helical" evidence="1">
    <location>
        <begin position="6"/>
        <end position="25"/>
    </location>
</feature>
<keyword evidence="1" id="KW-0812">Transmembrane</keyword>